<gene>
    <name evidence="1" type="ORF">PoB_003563000</name>
</gene>
<protein>
    <recommendedName>
        <fullName evidence="3">Cytochrome c domain-containing protein</fullName>
    </recommendedName>
</protein>
<accession>A0AAV4AP40</accession>
<evidence type="ECO:0000313" key="2">
    <source>
        <dbReference type="Proteomes" id="UP000735302"/>
    </source>
</evidence>
<evidence type="ECO:0008006" key="3">
    <source>
        <dbReference type="Google" id="ProtNLM"/>
    </source>
</evidence>
<dbReference type="EMBL" id="BLXT01004061">
    <property type="protein sequence ID" value="GFO09125.1"/>
    <property type="molecule type" value="Genomic_DNA"/>
</dbReference>
<dbReference type="Proteomes" id="UP000735302">
    <property type="component" value="Unassembled WGS sequence"/>
</dbReference>
<sequence>MICVACHIVTVGLGPGFYLIDTRPGGQGCKDLPGSMAPAQAKRGGLAVVEQLLDSKGSPSASAKAEFLANLVNVS</sequence>
<dbReference type="AlphaFoldDB" id="A0AAV4AP40"/>
<evidence type="ECO:0000313" key="1">
    <source>
        <dbReference type="EMBL" id="GFO09125.1"/>
    </source>
</evidence>
<proteinExistence type="predicted"/>
<keyword evidence="2" id="KW-1185">Reference proteome</keyword>
<organism evidence="1 2">
    <name type="scientific">Plakobranchus ocellatus</name>
    <dbReference type="NCBI Taxonomy" id="259542"/>
    <lineage>
        <taxon>Eukaryota</taxon>
        <taxon>Metazoa</taxon>
        <taxon>Spiralia</taxon>
        <taxon>Lophotrochozoa</taxon>
        <taxon>Mollusca</taxon>
        <taxon>Gastropoda</taxon>
        <taxon>Heterobranchia</taxon>
        <taxon>Euthyneura</taxon>
        <taxon>Panpulmonata</taxon>
        <taxon>Sacoglossa</taxon>
        <taxon>Placobranchoidea</taxon>
        <taxon>Plakobranchidae</taxon>
        <taxon>Plakobranchus</taxon>
    </lineage>
</organism>
<reference evidence="1 2" key="1">
    <citation type="journal article" date="2021" name="Elife">
        <title>Chloroplast acquisition without the gene transfer in kleptoplastic sea slugs, Plakobranchus ocellatus.</title>
        <authorList>
            <person name="Maeda T."/>
            <person name="Takahashi S."/>
            <person name="Yoshida T."/>
            <person name="Shimamura S."/>
            <person name="Takaki Y."/>
            <person name="Nagai Y."/>
            <person name="Toyoda A."/>
            <person name="Suzuki Y."/>
            <person name="Arimoto A."/>
            <person name="Ishii H."/>
            <person name="Satoh N."/>
            <person name="Nishiyama T."/>
            <person name="Hasebe M."/>
            <person name="Maruyama T."/>
            <person name="Minagawa J."/>
            <person name="Obokata J."/>
            <person name="Shigenobu S."/>
        </authorList>
    </citation>
    <scope>NUCLEOTIDE SEQUENCE [LARGE SCALE GENOMIC DNA]</scope>
</reference>
<name>A0AAV4AP40_9GAST</name>
<comment type="caution">
    <text evidence="1">The sequence shown here is derived from an EMBL/GenBank/DDBJ whole genome shotgun (WGS) entry which is preliminary data.</text>
</comment>